<dbReference type="SUPFAM" id="SSF53335">
    <property type="entry name" value="S-adenosyl-L-methionine-dependent methyltransferases"/>
    <property type="match status" value="1"/>
</dbReference>
<dbReference type="InterPro" id="IPR001525">
    <property type="entry name" value="C5_MeTfrase"/>
</dbReference>
<evidence type="ECO:0000313" key="7">
    <source>
        <dbReference type="EMBL" id="CAJ1892457.1"/>
    </source>
</evidence>
<dbReference type="GO" id="GO:0032259">
    <property type="term" value="P:methylation"/>
    <property type="evidence" value="ECO:0007669"/>
    <property type="project" value="UniProtKB-KW"/>
</dbReference>
<reference evidence="7" key="1">
    <citation type="submission" date="2023-08" db="EMBL/GenBank/DDBJ databases">
        <authorList>
            <person name="Audoor S."/>
            <person name="Bilcke G."/>
        </authorList>
    </citation>
    <scope>NUCLEOTIDE SEQUENCE</scope>
</reference>
<dbReference type="AlphaFoldDB" id="A0AAD2C9Z9"/>
<dbReference type="Gene3D" id="3.40.50.150">
    <property type="entry name" value="Vaccinia Virus protein VP39"/>
    <property type="match status" value="1"/>
</dbReference>
<feature type="signal peptide" evidence="6">
    <location>
        <begin position="1"/>
        <end position="21"/>
    </location>
</feature>
<gene>
    <name evidence="7" type="ORF">CYCCA115_LOCUS96</name>
</gene>
<evidence type="ECO:0008006" key="9">
    <source>
        <dbReference type="Google" id="ProtNLM"/>
    </source>
</evidence>
<dbReference type="GO" id="GO:0005634">
    <property type="term" value="C:nucleus"/>
    <property type="evidence" value="ECO:0007669"/>
    <property type="project" value="TreeGrafter"/>
</dbReference>
<keyword evidence="3 4" id="KW-0949">S-adenosyl-L-methionine</keyword>
<organism evidence="7 8">
    <name type="scientific">Cylindrotheca closterium</name>
    <dbReference type="NCBI Taxonomy" id="2856"/>
    <lineage>
        <taxon>Eukaryota</taxon>
        <taxon>Sar</taxon>
        <taxon>Stramenopiles</taxon>
        <taxon>Ochrophyta</taxon>
        <taxon>Bacillariophyta</taxon>
        <taxon>Bacillariophyceae</taxon>
        <taxon>Bacillariophycidae</taxon>
        <taxon>Bacillariales</taxon>
        <taxon>Bacillariaceae</taxon>
        <taxon>Cylindrotheca</taxon>
    </lineage>
</organism>
<evidence type="ECO:0000256" key="5">
    <source>
        <dbReference type="SAM" id="MobiDB-lite"/>
    </source>
</evidence>
<evidence type="ECO:0000256" key="3">
    <source>
        <dbReference type="ARBA" id="ARBA00022691"/>
    </source>
</evidence>
<dbReference type="PROSITE" id="PS51679">
    <property type="entry name" value="SAM_MT_C5"/>
    <property type="match status" value="1"/>
</dbReference>
<dbReference type="Pfam" id="PF00145">
    <property type="entry name" value="DNA_methylase"/>
    <property type="match status" value="1"/>
</dbReference>
<dbReference type="InterPro" id="IPR029063">
    <property type="entry name" value="SAM-dependent_MTases_sf"/>
</dbReference>
<evidence type="ECO:0000256" key="1">
    <source>
        <dbReference type="ARBA" id="ARBA00022603"/>
    </source>
</evidence>
<keyword evidence="2 4" id="KW-0808">Transferase</keyword>
<evidence type="ECO:0000256" key="2">
    <source>
        <dbReference type="ARBA" id="ARBA00022679"/>
    </source>
</evidence>
<evidence type="ECO:0000256" key="6">
    <source>
        <dbReference type="SAM" id="SignalP"/>
    </source>
</evidence>
<dbReference type="InterPro" id="IPR050750">
    <property type="entry name" value="C5-MTase"/>
</dbReference>
<keyword evidence="8" id="KW-1185">Reference proteome</keyword>
<dbReference type="PANTHER" id="PTHR46098">
    <property type="entry name" value="TRNA (CYTOSINE(38)-C(5))-METHYLTRANSFERASE"/>
    <property type="match status" value="1"/>
</dbReference>
<accession>A0AAD2C9Z9</accession>
<keyword evidence="6" id="KW-0732">Signal</keyword>
<feature type="active site" evidence="4">
    <location>
        <position position="136"/>
    </location>
</feature>
<protein>
    <recommendedName>
        <fullName evidence="9">DNA (cytosine-5-)-methyltransferase</fullName>
    </recommendedName>
</protein>
<feature type="compositionally biased region" description="Basic residues" evidence="5">
    <location>
        <begin position="27"/>
        <end position="36"/>
    </location>
</feature>
<dbReference type="PANTHER" id="PTHR46098:SF1">
    <property type="entry name" value="TRNA (CYTOSINE(38)-C(5))-METHYLTRANSFERASE"/>
    <property type="match status" value="1"/>
</dbReference>
<dbReference type="PRINTS" id="PR00105">
    <property type="entry name" value="C5METTRFRASE"/>
</dbReference>
<dbReference type="EMBL" id="CAKOGP040000001">
    <property type="protein sequence ID" value="CAJ1892457.1"/>
    <property type="molecule type" value="Genomic_DNA"/>
</dbReference>
<proteinExistence type="inferred from homology"/>
<keyword evidence="1 4" id="KW-0489">Methyltransferase</keyword>
<feature type="chain" id="PRO_5042197139" description="DNA (cytosine-5-)-methyltransferase" evidence="6">
    <location>
        <begin position="22"/>
        <end position="436"/>
    </location>
</feature>
<comment type="caution">
    <text evidence="7">The sequence shown here is derived from an EMBL/GenBank/DDBJ whole genome shotgun (WGS) entry which is preliminary data.</text>
</comment>
<feature type="region of interest" description="Disordered" evidence="5">
    <location>
        <begin position="25"/>
        <end position="46"/>
    </location>
</feature>
<sequence length="436" mass="49872">MNLSLLLLASIALLQINNTLAFSSHRSMGKRQKKRTHSEIDPQPDDENDLTYVEFYSGIGGWTMAFEEALGRLENQEEPPLKPKRITALDHSDLCMRVFEHNFRTKRKSFQIQIQGLTKKQVETWKSKFWFMSPPCQPHTRQHSNQEKDLSDSRSTSFLHLCTLLSEMEESTLPQMICCENVVGFETSNSFEQWRKALAERNYHVGHFHLTPTQVQLPNDRPRYFSVAVQANSLSSSKDASLYLSYLQHEDLSKEEETIKIQSSIPELGVNVASEEAETADAATISTFLDTADNSDLRIPEKLLNSDAAWCFDIVSPNNRRSSCFTHSYGGYVRGTGSILYNCADSEGKKLIKPEEREFQKDWMKDFDKTKLRYFSGMELARLFGFSERFSFPSSCTPKQQRKLIGNSLNVRIASKIVELGLRCMQLDGKSKRPKS</sequence>
<dbReference type="GO" id="GO:0008168">
    <property type="term" value="F:methyltransferase activity"/>
    <property type="evidence" value="ECO:0007669"/>
    <property type="project" value="UniProtKB-KW"/>
</dbReference>
<name>A0AAD2C9Z9_9STRA</name>
<dbReference type="Gene3D" id="3.90.120.10">
    <property type="entry name" value="DNA Methylase, subunit A, domain 2"/>
    <property type="match status" value="1"/>
</dbReference>
<evidence type="ECO:0000256" key="4">
    <source>
        <dbReference type="PROSITE-ProRule" id="PRU01016"/>
    </source>
</evidence>
<comment type="similarity">
    <text evidence="4">Belongs to the class I-like SAM-binding methyltransferase superfamily. C5-methyltransferase family.</text>
</comment>
<dbReference type="Proteomes" id="UP001295423">
    <property type="component" value="Unassembled WGS sequence"/>
</dbReference>
<evidence type="ECO:0000313" key="8">
    <source>
        <dbReference type="Proteomes" id="UP001295423"/>
    </source>
</evidence>